<feature type="domain" description="PIN" evidence="1">
    <location>
        <begin position="8"/>
        <end position="132"/>
    </location>
</feature>
<reference evidence="2 3" key="1">
    <citation type="submission" date="2017-04" db="EMBL/GenBank/DDBJ databases">
        <authorList>
            <person name="Afonso C.L."/>
            <person name="Miller P.J."/>
            <person name="Scott M.A."/>
            <person name="Spackman E."/>
            <person name="Goraichik I."/>
            <person name="Dimitrov K.M."/>
            <person name="Suarez D.L."/>
            <person name="Swayne D.E."/>
        </authorList>
    </citation>
    <scope>NUCLEOTIDE SEQUENCE [LARGE SCALE GENOMIC DNA]</scope>
    <source>
        <strain evidence="2 3">A2P</strain>
    </source>
</reference>
<accession>A0A1X7HE36</accession>
<dbReference type="Pfam" id="PF13470">
    <property type="entry name" value="PIN_3"/>
    <property type="match status" value="1"/>
</dbReference>
<name>A0A1X7HE36_9PROT</name>
<gene>
    <name evidence="2" type="ORF">SAMN02982917_5863</name>
</gene>
<dbReference type="PANTHER" id="PTHR34610:SF4">
    <property type="entry name" value="SLL8027 PROTEIN"/>
    <property type="match status" value="1"/>
</dbReference>
<evidence type="ECO:0000313" key="3">
    <source>
        <dbReference type="Proteomes" id="UP000192936"/>
    </source>
</evidence>
<organism evidence="2 3">
    <name type="scientific">Azospirillum oryzae</name>
    <dbReference type="NCBI Taxonomy" id="286727"/>
    <lineage>
        <taxon>Bacteria</taxon>
        <taxon>Pseudomonadati</taxon>
        <taxon>Pseudomonadota</taxon>
        <taxon>Alphaproteobacteria</taxon>
        <taxon>Rhodospirillales</taxon>
        <taxon>Azospirillaceae</taxon>
        <taxon>Azospirillum</taxon>
    </lineage>
</organism>
<dbReference type="Proteomes" id="UP000192936">
    <property type="component" value="Unassembled WGS sequence"/>
</dbReference>
<dbReference type="InterPro" id="IPR002850">
    <property type="entry name" value="PIN_toxin-like"/>
</dbReference>
<dbReference type="STRING" id="286727.SAMN02982917_5863"/>
<dbReference type="InterPro" id="IPR002716">
    <property type="entry name" value="PIN_dom"/>
</dbReference>
<dbReference type="AlphaFoldDB" id="A0A1X7HE36"/>
<proteinExistence type="predicted"/>
<dbReference type="RefSeq" id="WP_085090538.1">
    <property type="nucleotide sequence ID" value="NZ_FXAK01000007.1"/>
</dbReference>
<dbReference type="PANTHER" id="PTHR34610">
    <property type="entry name" value="SSL7007 PROTEIN"/>
    <property type="match status" value="1"/>
</dbReference>
<dbReference type="OrthoDB" id="8355653at2"/>
<sequence>MAQPVLNLCLDLNIWCAAFLADRKGAGNTASQTLVGMVRSGQTADLPLQLVVSWGMLTRLRKVFEVDWGVPRPTVDLLVETIAGYARLGPAGTAPHLTLNGTGLMPMRDEEDAHVVDTAIAGGAHLLVTANFDDFLGLKGRVVEVGRVALVETAKARLIVAHPFRAVEWLRSSRLPVL</sequence>
<dbReference type="EMBL" id="FXAK01000007">
    <property type="protein sequence ID" value="SMF84820.1"/>
    <property type="molecule type" value="Genomic_DNA"/>
</dbReference>
<evidence type="ECO:0000259" key="1">
    <source>
        <dbReference type="Pfam" id="PF13470"/>
    </source>
</evidence>
<evidence type="ECO:0000313" key="2">
    <source>
        <dbReference type="EMBL" id="SMF84820.1"/>
    </source>
</evidence>
<protein>
    <submittedName>
        <fullName evidence="2">PIN domain-containing protein</fullName>
    </submittedName>
</protein>